<dbReference type="CDD" id="cd03221">
    <property type="entry name" value="ABCF_EF-3"/>
    <property type="match status" value="2"/>
</dbReference>
<name>A0A238YWM5_9BACT</name>
<dbReference type="PANTHER" id="PTHR42855:SF1">
    <property type="entry name" value="ABC TRANSPORTER DOMAIN-CONTAINING PROTEIN"/>
    <property type="match status" value="1"/>
</dbReference>
<gene>
    <name evidence="11" type="primary">uup</name>
    <name evidence="13" type="ORF">SAMN04488503_1065</name>
</gene>
<dbReference type="GO" id="GO:0016887">
    <property type="term" value="F:ATP hydrolysis activity"/>
    <property type="evidence" value="ECO:0007669"/>
    <property type="project" value="UniProtKB-UniRule"/>
</dbReference>
<evidence type="ECO:0000313" key="14">
    <source>
        <dbReference type="Proteomes" id="UP000198324"/>
    </source>
</evidence>
<keyword evidence="8 11" id="KW-0234">DNA repair</keyword>
<dbReference type="GO" id="GO:0006281">
    <property type="term" value="P:DNA repair"/>
    <property type="evidence" value="ECO:0007669"/>
    <property type="project" value="UniProtKB-KW"/>
</dbReference>
<dbReference type="GO" id="GO:0003677">
    <property type="term" value="F:DNA binding"/>
    <property type="evidence" value="ECO:0007669"/>
    <property type="project" value="UniProtKB-UniRule"/>
</dbReference>
<evidence type="ECO:0000259" key="12">
    <source>
        <dbReference type="PROSITE" id="PS50893"/>
    </source>
</evidence>
<comment type="subcellular location">
    <subcellularLocation>
        <location evidence="11">Cytoplasm</location>
    </subcellularLocation>
    <text evidence="11">Associates with ribosomes.</text>
</comment>
<protein>
    <recommendedName>
        <fullName evidence="11">ATP-binding protein Uup</fullName>
        <ecNumber evidence="11">3.6.1.-</ecNumber>
    </recommendedName>
</protein>
<feature type="binding site" evidence="11">
    <location>
        <begin position="347"/>
        <end position="354"/>
    </location>
    <ligand>
        <name>ATP</name>
        <dbReference type="ChEBI" id="CHEBI:30616"/>
        <label>2</label>
    </ligand>
</feature>
<dbReference type="FunFam" id="3.40.50.300:FF:000011">
    <property type="entry name" value="Putative ABC transporter ATP-binding component"/>
    <property type="match status" value="1"/>
</dbReference>
<dbReference type="PROSITE" id="PS50893">
    <property type="entry name" value="ABC_TRANSPORTER_2"/>
    <property type="match status" value="2"/>
</dbReference>
<dbReference type="Pfam" id="PF12848">
    <property type="entry name" value="ABC_tran_Xtn"/>
    <property type="match status" value="1"/>
</dbReference>
<evidence type="ECO:0000256" key="1">
    <source>
        <dbReference type="ARBA" id="ARBA00022490"/>
    </source>
</evidence>
<dbReference type="InterPro" id="IPR027417">
    <property type="entry name" value="P-loop_NTPase"/>
</dbReference>
<keyword evidence="3 11" id="KW-0547">Nucleotide-binding</keyword>
<dbReference type="GO" id="GO:0043022">
    <property type="term" value="F:ribosome binding"/>
    <property type="evidence" value="ECO:0007669"/>
    <property type="project" value="UniProtKB-UniRule"/>
</dbReference>
<reference evidence="13 14" key="1">
    <citation type="submission" date="2017-06" db="EMBL/GenBank/DDBJ databases">
        <authorList>
            <person name="Kim H.J."/>
            <person name="Triplett B.A."/>
        </authorList>
    </citation>
    <scope>NUCLEOTIDE SEQUENCE [LARGE SCALE GENOMIC DNA]</scope>
    <source>
        <strain evidence="13 14">DSM 13116</strain>
    </source>
</reference>
<dbReference type="Gene3D" id="1.10.287.380">
    <property type="entry name" value="Valyl-tRNA synthetase, C-terminal domain"/>
    <property type="match status" value="1"/>
</dbReference>
<evidence type="ECO:0000256" key="9">
    <source>
        <dbReference type="ARBA" id="ARBA00049360"/>
    </source>
</evidence>
<dbReference type="Proteomes" id="UP000198324">
    <property type="component" value="Unassembled WGS sequence"/>
</dbReference>
<dbReference type="OrthoDB" id="9808609at2"/>
<dbReference type="InterPro" id="IPR051309">
    <property type="entry name" value="ABCF_ATPase"/>
</dbReference>
<dbReference type="InterPro" id="IPR003593">
    <property type="entry name" value="AAA+_ATPase"/>
</dbReference>
<dbReference type="InterPro" id="IPR032524">
    <property type="entry name" value="ABC_tran_C"/>
</dbReference>
<evidence type="ECO:0000256" key="3">
    <source>
        <dbReference type="ARBA" id="ARBA00022741"/>
    </source>
</evidence>
<keyword evidence="2 11" id="KW-0677">Repeat</keyword>
<keyword evidence="11" id="KW-0175">Coiled coil</keyword>
<dbReference type="InterPro" id="IPR003439">
    <property type="entry name" value="ABC_transporter-like_ATP-bd"/>
</dbReference>
<dbReference type="RefSeq" id="WP_089272488.1">
    <property type="nucleotide sequence ID" value="NZ_FZOC01000002.1"/>
</dbReference>
<dbReference type="Pfam" id="PF16326">
    <property type="entry name" value="ABC_tran_CTD"/>
    <property type="match status" value="1"/>
</dbReference>
<dbReference type="EC" id="3.6.1.-" evidence="11"/>
<dbReference type="InterPro" id="IPR017871">
    <property type="entry name" value="ABC_transporter-like_CS"/>
</dbReference>
<comment type="catalytic activity">
    <reaction evidence="9 11">
        <text>ATP + H2O = ADP + phosphate + H(+)</text>
        <dbReference type="Rhea" id="RHEA:13065"/>
        <dbReference type="ChEBI" id="CHEBI:15377"/>
        <dbReference type="ChEBI" id="CHEBI:15378"/>
        <dbReference type="ChEBI" id="CHEBI:30616"/>
        <dbReference type="ChEBI" id="CHEBI:43474"/>
        <dbReference type="ChEBI" id="CHEBI:456216"/>
    </reaction>
</comment>
<accession>A0A238YWM5</accession>
<feature type="domain" description="ABC transporter" evidence="12">
    <location>
        <begin position="4"/>
        <end position="246"/>
    </location>
</feature>
<evidence type="ECO:0000256" key="5">
    <source>
        <dbReference type="ARBA" id="ARBA00022801"/>
    </source>
</evidence>
<evidence type="ECO:0000313" key="13">
    <source>
        <dbReference type="EMBL" id="SNR75686.1"/>
    </source>
</evidence>
<dbReference type="FunFam" id="3.40.50.300:FF:000309">
    <property type="entry name" value="ABC transporter ATP-binding protein"/>
    <property type="match status" value="1"/>
</dbReference>
<feature type="domain" description="ABC transporter" evidence="12">
    <location>
        <begin position="313"/>
        <end position="533"/>
    </location>
</feature>
<keyword evidence="5 11" id="KW-0378">Hydrolase</keyword>
<dbReference type="Pfam" id="PF00005">
    <property type="entry name" value="ABC_tran"/>
    <property type="match status" value="2"/>
</dbReference>
<evidence type="ECO:0000256" key="10">
    <source>
        <dbReference type="ARBA" id="ARBA00061478"/>
    </source>
</evidence>
<evidence type="ECO:0000256" key="11">
    <source>
        <dbReference type="HAMAP-Rule" id="MF_00848"/>
    </source>
</evidence>
<comment type="similarity">
    <text evidence="10 11">Belongs to the ABC transporter superfamily. ABCF family. Uup subfamily.</text>
</comment>
<dbReference type="HAMAP" id="MF_00848">
    <property type="entry name" value="Uup"/>
    <property type="match status" value="1"/>
</dbReference>
<dbReference type="InterPro" id="IPR043686">
    <property type="entry name" value="Uup"/>
</dbReference>
<dbReference type="SUPFAM" id="SSF52540">
    <property type="entry name" value="P-loop containing nucleoside triphosphate hydrolases"/>
    <property type="match status" value="2"/>
</dbReference>
<comment type="function">
    <text evidence="11">Probably plays a role in ribosome assembly or function. May be involved in resolution of branched DNA intermediates that result from template switching in postreplication gaps. Binds DNA and has ATPase activity.</text>
</comment>
<dbReference type="EMBL" id="FZOC01000002">
    <property type="protein sequence ID" value="SNR75686.1"/>
    <property type="molecule type" value="Genomic_DNA"/>
</dbReference>
<dbReference type="PANTHER" id="PTHR42855">
    <property type="entry name" value="ABC TRANSPORTER ATP-BINDING SUBUNIT"/>
    <property type="match status" value="1"/>
</dbReference>
<dbReference type="PROSITE" id="PS00211">
    <property type="entry name" value="ABC_TRANSPORTER_1"/>
    <property type="match status" value="1"/>
</dbReference>
<keyword evidence="14" id="KW-1185">Reference proteome</keyword>
<keyword evidence="4 11" id="KW-0227">DNA damage</keyword>
<evidence type="ECO:0000256" key="6">
    <source>
        <dbReference type="ARBA" id="ARBA00022840"/>
    </source>
</evidence>
<feature type="binding site" evidence="11">
    <location>
        <begin position="36"/>
        <end position="43"/>
    </location>
    <ligand>
        <name>ATP</name>
        <dbReference type="ChEBI" id="CHEBI:30616"/>
        <label>1</label>
    </ligand>
</feature>
<dbReference type="GO" id="GO:0005737">
    <property type="term" value="C:cytoplasm"/>
    <property type="evidence" value="ECO:0007669"/>
    <property type="project" value="UniProtKB-SubCell"/>
</dbReference>
<dbReference type="InterPro" id="IPR032781">
    <property type="entry name" value="ABC_tran_Xtn"/>
</dbReference>
<dbReference type="SMART" id="SM00382">
    <property type="entry name" value="AAA"/>
    <property type="match status" value="2"/>
</dbReference>
<dbReference type="Gene3D" id="3.40.50.300">
    <property type="entry name" value="P-loop containing nucleotide triphosphate hydrolases"/>
    <property type="match status" value="2"/>
</dbReference>
<proteinExistence type="inferred from homology"/>
<dbReference type="AlphaFoldDB" id="A0A238YWM5"/>
<dbReference type="GO" id="GO:0005524">
    <property type="term" value="F:ATP binding"/>
    <property type="evidence" value="ECO:0007669"/>
    <property type="project" value="UniProtKB-UniRule"/>
</dbReference>
<dbReference type="InterPro" id="IPR037118">
    <property type="entry name" value="Val-tRNA_synth_C_sf"/>
</dbReference>
<keyword evidence="1 11" id="KW-0963">Cytoplasm</keyword>
<evidence type="ECO:0000256" key="2">
    <source>
        <dbReference type="ARBA" id="ARBA00022737"/>
    </source>
</evidence>
<evidence type="ECO:0000256" key="4">
    <source>
        <dbReference type="ARBA" id="ARBA00022763"/>
    </source>
</evidence>
<feature type="coiled-coil region" evidence="11">
    <location>
        <begin position="563"/>
        <end position="631"/>
    </location>
</feature>
<evidence type="ECO:0000256" key="7">
    <source>
        <dbReference type="ARBA" id="ARBA00023125"/>
    </source>
</evidence>
<organism evidence="13 14">
    <name type="scientific">Humidesulfovibrio mexicanus</name>
    <dbReference type="NCBI Taxonomy" id="147047"/>
    <lineage>
        <taxon>Bacteria</taxon>
        <taxon>Pseudomonadati</taxon>
        <taxon>Thermodesulfobacteriota</taxon>
        <taxon>Desulfovibrionia</taxon>
        <taxon>Desulfovibrionales</taxon>
        <taxon>Desulfovibrionaceae</taxon>
        <taxon>Humidesulfovibrio</taxon>
    </lineage>
</organism>
<keyword evidence="6 11" id="KW-0067">ATP-binding</keyword>
<evidence type="ECO:0000256" key="8">
    <source>
        <dbReference type="ARBA" id="ARBA00023204"/>
    </source>
</evidence>
<keyword evidence="7 11" id="KW-0238">DNA-binding</keyword>
<sequence length="645" mass="71371">MALISVNNVNMSFGGPRLLDGISFQIEAGQRIAIVGRNGEGKSTLLRLISGDLTPDGGEISRAQGLKTARLSQKVPERLVGSVYEVVTQGLGELGLLMAQHHRAQAAGDEALLAQAQTAISDLGGWAAMADVDAAVSRLCLDPDRRFEELSGGLKRRALLARAIVSRPDLLLLDEPTNHLDLDSIAWLEEFLLRHVRTLVFITHDRMFLRRVATRIIELDRGRLADWSCDYDTFLARKEALLESEEKNWAEFDKKLAREEVWVRQGIKARRTRNEGRVRELKKLREERARRRERTGQASIAVQEAERSGRLVLEARGLGLAWPGSAEPVFRNLDLTVMRGDKIGVIGPNGAGKSSLIQTLLGRVAPSEGRLRLGTGLEVAYFDQHREELDPDKSVRESVADGADQVTVGGRTRHVMGYLKDFLFSSDRANSPVRVLSGGERNRLLLARLFTRPCNLLVMDEPTNDLDAETLELLEDRLVEFSGTLVIVSHDRAFLNNVVTSTLAFEGGGTVREYVGGYDDWLRQRPELAQAEAVPRDKPLRADRQPGATARLRKLSFKEQRELEELKAELEALPARLEVLEAQVGQASERLADPELYKGPSEAIASAKADLAALEAELASAFARWEAAEARERELSGIAQGQTQA</sequence>